<dbReference type="PROSITE" id="PS51421">
    <property type="entry name" value="RAS"/>
    <property type="match status" value="1"/>
</dbReference>
<gene>
    <name evidence="3" type="ORF">LCGC14_0517980</name>
</gene>
<dbReference type="InterPro" id="IPR050227">
    <property type="entry name" value="Rab"/>
</dbReference>
<dbReference type="PANTHER" id="PTHR47977">
    <property type="entry name" value="RAS-RELATED PROTEIN RAB"/>
    <property type="match status" value="1"/>
</dbReference>
<dbReference type="InterPro" id="IPR001806">
    <property type="entry name" value="Small_GTPase"/>
</dbReference>
<dbReference type="SMART" id="SM00175">
    <property type="entry name" value="RAB"/>
    <property type="match status" value="1"/>
</dbReference>
<dbReference type="GO" id="GO:0003924">
    <property type="term" value="F:GTPase activity"/>
    <property type="evidence" value="ECO:0007669"/>
    <property type="project" value="InterPro"/>
</dbReference>
<dbReference type="SMART" id="SM00174">
    <property type="entry name" value="RHO"/>
    <property type="match status" value="1"/>
</dbReference>
<dbReference type="AlphaFoldDB" id="A0A0F9SHS7"/>
<dbReference type="Gene3D" id="3.40.50.300">
    <property type="entry name" value="P-loop containing nucleotide triphosphate hydrolases"/>
    <property type="match status" value="1"/>
</dbReference>
<evidence type="ECO:0000313" key="3">
    <source>
        <dbReference type="EMBL" id="KKN61822.1"/>
    </source>
</evidence>
<organism evidence="3">
    <name type="scientific">marine sediment metagenome</name>
    <dbReference type="NCBI Taxonomy" id="412755"/>
    <lineage>
        <taxon>unclassified sequences</taxon>
        <taxon>metagenomes</taxon>
        <taxon>ecological metagenomes</taxon>
    </lineage>
</organism>
<dbReference type="EMBL" id="LAZR01000644">
    <property type="protein sequence ID" value="KKN61822.1"/>
    <property type="molecule type" value="Genomic_DNA"/>
</dbReference>
<evidence type="ECO:0008006" key="4">
    <source>
        <dbReference type="Google" id="ProtNLM"/>
    </source>
</evidence>
<dbReference type="FunFam" id="3.40.50.300:FF:001329">
    <property type="entry name" value="Small GTP-binding protein, putative"/>
    <property type="match status" value="1"/>
</dbReference>
<dbReference type="Pfam" id="PF00071">
    <property type="entry name" value="Ras"/>
    <property type="match status" value="1"/>
</dbReference>
<dbReference type="PRINTS" id="PR00449">
    <property type="entry name" value="RASTRNSFRMNG"/>
</dbReference>
<dbReference type="SMART" id="SM00173">
    <property type="entry name" value="RAS"/>
    <property type="match status" value="1"/>
</dbReference>
<reference evidence="3" key="1">
    <citation type="journal article" date="2015" name="Nature">
        <title>Complex archaea that bridge the gap between prokaryotes and eukaryotes.</title>
        <authorList>
            <person name="Spang A."/>
            <person name="Saw J.H."/>
            <person name="Jorgensen S.L."/>
            <person name="Zaremba-Niedzwiedzka K."/>
            <person name="Martijn J."/>
            <person name="Lind A.E."/>
            <person name="van Eijk R."/>
            <person name="Schleper C."/>
            <person name="Guy L."/>
            <person name="Ettema T.J."/>
        </authorList>
    </citation>
    <scope>NUCLEOTIDE SEQUENCE</scope>
</reference>
<evidence type="ECO:0000256" key="1">
    <source>
        <dbReference type="ARBA" id="ARBA00022741"/>
    </source>
</evidence>
<dbReference type="CDD" id="cd00154">
    <property type="entry name" value="Rab"/>
    <property type="match status" value="1"/>
</dbReference>
<dbReference type="InterPro" id="IPR027417">
    <property type="entry name" value="P-loop_NTPase"/>
</dbReference>
<keyword evidence="1" id="KW-0547">Nucleotide-binding</keyword>
<dbReference type="GO" id="GO:0005525">
    <property type="term" value="F:GTP binding"/>
    <property type="evidence" value="ECO:0007669"/>
    <property type="project" value="UniProtKB-KW"/>
</dbReference>
<dbReference type="PROSITE" id="PS51419">
    <property type="entry name" value="RAB"/>
    <property type="match status" value="1"/>
</dbReference>
<evidence type="ECO:0000256" key="2">
    <source>
        <dbReference type="ARBA" id="ARBA00023134"/>
    </source>
</evidence>
<keyword evidence="2" id="KW-0342">GTP-binding</keyword>
<dbReference type="InterPro" id="IPR005225">
    <property type="entry name" value="Small_GTP-bd"/>
</dbReference>
<accession>A0A0F9SHS7</accession>
<dbReference type="SUPFAM" id="SSF52540">
    <property type="entry name" value="P-loop containing nucleoside triphosphate hydrolases"/>
    <property type="match status" value="1"/>
</dbReference>
<name>A0A0F9SHS7_9ZZZZ</name>
<proteinExistence type="predicted"/>
<dbReference type="NCBIfam" id="TIGR00231">
    <property type="entry name" value="small_GTP"/>
    <property type="match status" value="1"/>
</dbReference>
<protein>
    <recommendedName>
        <fullName evidence="4">GTP-binding protein</fullName>
    </recommendedName>
</protein>
<comment type="caution">
    <text evidence="3">The sequence shown here is derived from an EMBL/GenBank/DDBJ whole genome shotgun (WGS) entry which is preliminary data.</text>
</comment>
<sequence>MYDATFKVVIFGDAGCGKTTLTQRFLTNLFKSDTKMTIGVDFEVKSLEVNGKKVKLQIWDFGGEERFRFLLPTYVRGATGALFMYDVTNYSSLAHIDDWLLVVNKELKSEQDKFPIIVVGGKADLVDDREVTGEEGLNIAKSRGTNGFIECSAKSGENVEDTFDGLTRVMMQKSNLI</sequence>